<organism evidence="2 3">
    <name type="scientific">Timema podura</name>
    <name type="common">Walking stick</name>
    <dbReference type="NCBI Taxonomy" id="61482"/>
    <lineage>
        <taxon>Eukaryota</taxon>
        <taxon>Metazoa</taxon>
        <taxon>Ecdysozoa</taxon>
        <taxon>Arthropoda</taxon>
        <taxon>Hexapoda</taxon>
        <taxon>Insecta</taxon>
        <taxon>Pterygota</taxon>
        <taxon>Neoptera</taxon>
        <taxon>Polyneoptera</taxon>
        <taxon>Phasmatodea</taxon>
        <taxon>Timematodea</taxon>
        <taxon>Timematoidea</taxon>
        <taxon>Timematidae</taxon>
        <taxon>Timema</taxon>
    </lineage>
</organism>
<keyword evidence="3" id="KW-1185">Reference proteome</keyword>
<protein>
    <submittedName>
        <fullName evidence="2">Uncharacterized protein</fullName>
    </submittedName>
</protein>
<reference evidence="2" key="1">
    <citation type="submission" date="2021-03" db="EMBL/GenBank/DDBJ databases">
        <authorList>
            <person name="Tran Van P."/>
        </authorList>
    </citation>
    <scope>NUCLEOTIDE SEQUENCE</scope>
</reference>
<evidence type="ECO:0000313" key="2">
    <source>
        <dbReference type="EMBL" id="CAG2064982.1"/>
    </source>
</evidence>
<proteinExistence type="predicted"/>
<dbReference type="Proteomes" id="UP001153148">
    <property type="component" value="Unassembled WGS sequence"/>
</dbReference>
<feature type="non-terminal residue" evidence="2">
    <location>
        <position position="76"/>
    </location>
</feature>
<evidence type="ECO:0000256" key="1">
    <source>
        <dbReference type="SAM" id="MobiDB-lite"/>
    </source>
</evidence>
<gene>
    <name evidence="2" type="ORF">TPAB3V08_LOCUS11926</name>
</gene>
<name>A0ABN7PB98_TIMPD</name>
<feature type="region of interest" description="Disordered" evidence="1">
    <location>
        <begin position="47"/>
        <end position="76"/>
    </location>
</feature>
<dbReference type="EMBL" id="CAJPIN010038627">
    <property type="protein sequence ID" value="CAG2064982.1"/>
    <property type="molecule type" value="Genomic_DNA"/>
</dbReference>
<sequence length="76" mass="8719">MTPLVTDHRRTSKLYWKCRKIREMGLQEDEWKHEEPERACKTQAQGCQGTRRTLRTSGDASGCSAETSLPPGIERK</sequence>
<evidence type="ECO:0000313" key="3">
    <source>
        <dbReference type="Proteomes" id="UP001153148"/>
    </source>
</evidence>
<feature type="compositionally biased region" description="Polar residues" evidence="1">
    <location>
        <begin position="47"/>
        <end position="67"/>
    </location>
</feature>
<comment type="caution">
    <text evidence="2">The sequence shown here is derived from an EMBL/GenBank/DDBJ whole genome shotgun (WGS) entry which is preliminary data.</text>
</comment>
<accession>A0ABN7PB98</accession>